<reference evidence="3" key="1">
    <citation type="journal article" date="2014" name="Int. J. Syst. Evol. Microbiol.">
        <title>Complete genome sequence of Corynebacterium casei LMG S-19264T (=DSM 44701T), isolated from a smear-ripened cheese.</title>
        <authorList>
            <consortium name="US DOE Joint Genome Institute (JGI-PGF)"/>
            <person name="Walter F."/>
            <person name="Albersmeier A."/>
            <person name="Kalinowski J."/>
            <person name="Ruckert C."/>
        </authorList>
    </citation>
    <scope>NUCLEOTIDE SEQUENCE</scope>
    <source>
        <strain evidence="3">JCM 19596</strain>
    </source>
</reference>
<evidence type="ECO:0000313" key="3">
    <source>
        <dbReference type="EMBL" id="GGL55182.1"/>
    </source>
</evidence>
<evidence type="ECO:0000313" key="4">
    <source>
        <dbReference type="Proteomes" id="UP000607197"/>
    </source>
</evidence>
<sequence>MFDSLVTGLTLNSKGFTAGATRAEQSMDSLEDRARSLGASMQDVGAQMSMFVSLPLLAAGAASVKVASDIQELQNRMEVTFGESTQQIVSWSKTFARETGRSRYQMQKLATTLGTTFSSMGFAEDRVISMSQKLSQLAVDLSSFYNVSTSDALNRLRSGLVGNHEALDKFGIAITEARLKQEAYRAGIAATGAELTEQEKILARMSLIQRSASDAQGDAARTSEEFANQLRSLKAQARETAAIYGEMLIPTAKTLVTTTRGLTEWFGSLSTRQRQVVIGLSAVAAAMGPLIFLLGTSLSLFAGASAGASALASAMGYLAAINTGAVVPSFLAVDVAAAPVLPILLALAGGAAVLGGAWATNFLGIRDKTEAAFGFIEKNWSTIRAIILALMGPIGWLYTAWDKNLLGIQNRVAQTQQWVTNNFGLIKDAAMFLIGPVGWLYLAWKNNLGGIRDITNSVASAVVGGIQWMLQQIEKVPGTVKSAINSIPGVTVNDLFPPKPGEAEARGQAAGEQTVAAYKDSISKSSASPFPSASASKQAGLTAGKAFSEGVQTGASGGAIKTSGLTPAMREFMKSHGDEYGFKTSNLEDTPMTVSESLWTGMAEHGGVSPSKLGISNSEFQALAQRYSGGGTSGTASAATDAFSGGSSTSTATGSGSLSASEIAEAIQTALDGLAVLLKTDDPTLDEVIDDRADLAVDEALQKEKLKQENRGLRG</sequence>
<evidence type="ECO:0000256" key="2">
    <source>
        <dbReference type="SAM" id="Phobius"/>
    </source>
</evidence>
<comment type="caution">
    <text evidence="3">The sequence shown here is derived from an EMBL/GenBank/DDBJ whole genome shotgun (WGS) entry which is preliminary data.</text>
</comment>
<feature type="transmembrane region" description="Helical" evidence="2">
    <location>
        <begin position="314"/>
        <end position="333"/>
    </location>
</feature>
<protein>
    <recommendedName>
        <fullName evidence="5">Phage tail tape measure protein</fullName>
    </recommendedName>
</protein>
<dbReference type="OrthoDB" id="125399at2157"/>
<dbReference type="EMBL" id="BMPG01000001">
    <property type="protein sequence ID" value="GGL55182.1"/>
    <property type="molecule type" value="Genomic_DNA"/>
</dbReference>
<dbReference type="RefSeq" id="WP_188976771.1">
    <property type="nucleotide sequence ID" value="NZ_BMPG01000001.1"/>
</dbReference>
<keyword evidence="4" id="KW-1185">Reference proteome</keyword>
<dbReference type="Proteomes" id="UP000607197">
    <property type="component" value="Unassembled WGS sequence"/>
</dbReference>
<accession>A0A830F4W9</accession>
<gene>
    <name evidence="3" type="ORF">GCM10009039_11620</name>
</gene>
<feature type="region of interest" description="Disordered" evidence="1">
    <location>
        <begin position="628"/>
        <end position="656"/>
    </location>
</feature>
<keyword evidence="2" id="KW-0812">Transmembrane</keyword>
<feature type="transmembrane region" description="Helical" evidence="2">
    <location>
        <begin position="380"/>
        <end position="401"/>
    </location>
</feature>
<organism evidence="3 4">
    <name type="scientific">Halocalculus aciditolerans</name>
    <dbReference type="NCBI Taxonomy" id="1383812"/>
    <lineage>
        <taxon>Archaea</taxon>
        <taxon>Methanobacteriati</taxon>
        <taxon>Methanobacteriota</taxon>
        <taxon>Stenosarchaea group</taxon>
        <taxon>Halobacteria</taxon>
        <taxon>Halobacteriales</taxon>
        <taxon>Halobacteriaceae</taxon>
        <taxon>Halocalculus</taxon>
    </lineage>
</organism>
<feature type="transmembrane region" description="Helical" evidence="2">
    <location>
        <begin position="340"/>
        <end position="360"/>
    </location>
</feature>
<evidence type="ECO:0000256" key="1">
    <source>
        <dbReference type="SAM" id="MobiDB-lite"/>
    </source>
</evidence>
<feature type="transmembrane region" description="Helical" evidence="2">
    <location>
        <begin position="47"/>
        <end position="67"/>
    </location>
</feature>
<keyword evidence="2" id="KW-1133">Transmembrane helix</keyword>
<evidence type="ECO:0008006" key="5">
    <source>
        <dbReference type="Google" id="ProtNLM"/>
    </source>
</evidence>
<keyword evidence="2" id="KW-0472">Membrane</keyword>
<feature type="transmembrane region" description="Helical" evidence="2">
    <location>
        <begin position="276"/>
        <end position="302"/>
    </location>
</feature>
<name>A0A830F4W9_9EURY</name>
<reference evidence="3" key="2">
    <citation type="submission" date="2020-09" db="EMBL/GenBank/DDBJ databases">
        <authorList>
            <person name="Sun Q."/>
            <person name="Ohkuma M."/>
        </authorList>
    </citation>
    <scope>NUCLEOTIDE SEQUENCE</scope>
    <source>
        <strain evidence="3">JCM 19596</strain>
    </source>
</reference>
<dbReference type="AlphaFoldDB" id="A0A830F4W9"/>
<proteinExistence type="predicted"/>
<feature type="compositionally biased region" description="Low complexity" evidence="1">
    <location>
        <begin position="634"/>
        <end position="656"/>
    </location>
</feature>